<accession>E4XLF4</accession>
<gene>
    <name evidence="1" type="ORF">GSOID_T00014540001</name>
</gene>
<dbReference type="Proteomes" id="UP000001307">
    <property type="component" value="Unassembled WGS sequence"/>
</dbReference>
<evidence type="ECO:0000313" key="1">
    <source>
        <dbReference type="EMBL" id="CBY19698.1"/>
    </source>
</evidence>
<organism evidence="1">
    <name type="scientific">Oikopleura dioica</name>
    <name type="common">Tunicate</name>
    <dbReference type="NCBI Taxonomy" id="34765"/>
    <lineage>
        <taxon>Eukaryota</taxon>
        <taxon>Metazoa</taxon>
        <taxon>Chordata</taxon>
        <taxon>Tunicata</taxon>
        <taxon>Appendicularia</taxon>
        <taxon>Copelata</taxon>
        <taxon>Oikopleuridae</taxon>
        <taxon>Oikopleura</taxon>
    </lineage>
</organism>
<dbReference type="InParanoid" id="E4XLF4"/>
<proteinExistence type="predicted"/>
<dbReference type="EMBL" id="FN653070">
    <property type="protein sequence ID" value="CBY19698.1"/>
    <property type="molecule type" value="Genomic_DNA"/>
</dbReference>
<keyword evidence="2" id="KW-1185">Reference proteome</keyword>
<protein>
    <submittedName>
        <fullName evidence="1">Uncharacterized protein</fullName>
    </submittedName>
</protein>
<evidence type="ECO:0000313" key="2">
    <source>
        <dbReference type="Proteomes" id="UP000001307"/>
    </source>
</evidence>
<reference evidence="1" key="1">
    <citation type="journal article" date="2010" name="Science">
        <title>Plasticity of animal genome architecture unmasked by rapid evolution of a pelagic tunicate.</title>
        <authorList>
            <person name="Denoeud F."/>
            <person name="Henriet S."/>
            <person name="Mungpakdee S."/>
            <person name="Aury J.M."/>
            <person name="Da Silva C."/>
            <person name="Brinkmann H."/>
            <person name="Mikhaleva J."/>
            <person name="Olsen L.C."/>
            <person name="Jubin C."/>
            <person name="Canestro C."/>
            <person name="Bouquet J.M."/>
            <person name="Danks G."/>
            <person name="Poulain J."/>
            <person name="Campsteijn C."/>
            <person name="Adamski M."/>
            <person name="Cross I."/>
            <person name="Yadetie F."/>
            <person name="Muffato M."/>
            <person name="Louis A."/>
            <person name="Butcher S."/>
            <person name="Tsagkogeorga G."/>
            <person name="Konrad A."/>
            <person name="Singh S."/>
            <person name="Jensen M.F."/>
            <person name="Cong E.H."/>
            <person name="Eikeseth-Otteraa H."/>
            <person name="Noel B."/>
            <person name="Anthouard V."/>
            <person name="Porcel B.M."/>
            <person name="Kachouri-Lafond R."/>
            <person name="Nishino A."/>
            <person name="Ugolini M."/>
            <person name="Chourrout P."/>
            <person name="Nishida H."/>
            <person name="Aasland R."/>
            <person name="Huzurbazar S."/>
            <person name="Westhof E."/>
            <person name="Delsuc F."/>
            <person name="Lehrach H."/>
            <person name="Reinhardt R."/>
            <person name="Weissenbach J."/>
            <person name="Roy S.W."/>
            <person name="Artiguenave F."/>
            <person name="Postlethwait J.H."/>
            <person name="Manak J.R."/>
            <person name="Thompson E.M."/>
            <person name="Jaillon O."/>
            <person name="Du Pasquier L."/>
            <person name="Boudinot P."/>
            <person name="Liberles D.A."/>
            <person name="Volff J.N."/>
            <person name="Philippe H."/>
            <person name="Lenhard B."/>
            <person name="Roest Crollius H."/>
            <person name="Wincker P."/>
            <person name="Chourrout D."/>
        </authorList>
    </citation>
    <scope>NUCLEOTIDE SEQUENCE [LARGE SCALE GENOMIC DNA]</scope>
</reference>
<name>E4XLF4_OIKDI</name>
<dbReference type="AlphaFoldDB" id="E4XLF4"/>
<sequence>MIYIRKQLESKANTGDSSFTKICLQKLPILFLVLKKRIKRQNHTEPMSFSIFPIMTMLKLR</sequence>